<sequence length="203" mass="22969">MAQTEAIIATLKRTLRASGLTYADVARGLGMSEANVKRLFASERFSLARIEQICQLMQMDLSELFQRYESSRSRITRLSEEQERELVADPLLLMIAVFVQNHLGYDDIIGRYNISERDCIRCLAKLDRLHVIDLLPNNRIKLRIDERFSWIPGADRTLFRARGPAAVSARGLSPQRRYPAVLHRHAQRAFAPADRPPAGGAGP</sequence>
<dbReference type="SMART" id="SM00530">
    <property type="entry name" value="HTH_XRE"/>
    <property type="match status" value="1"/>
</dbReference>
<proteinExistence type="predicted"/>
<dbReference type="RefSeq" id="WP_379909784.1">
    <property type="nucleotide sequence ID" value="NZ_JBHSWE010000001.1"/>
</dbReference>
<dbReference type="Pfam" id="PF13443">
    <property type="entry name" value="HTH_26"/>
    <property type="match status" value="1"/>
</dbReference>
<evidence type="ECO:0000313" key="2">
    <source>
        <dbReference type="EMBL" id="MFC6671272.1"/>
    </source>
</evidence>
<dbReference type="Proteomes" id="UP001596422">
    <property type="component" value="Unassembled WGS sequence"/>
</dbReference>
<gene>
    <name evidence="2" type="ORF">ACFQDL_15180</name>
</gene>
<comment type="caution">
    <text evidence="2">The sequence shown here is derived from an EMBL/GenBank/DDBJ whole genome shotgun (WGS) entry which is preliminary data.</text>
</comment>
<dbReference type="InterPro" id="IPR010982">
    <property type="entry name" value="Lambda_DNA-bd_dom_sf"/>
</dbReference>
<protein>
    <submittedName>
        <fullName evidence="2">Helix-turn-helix domain-containing protein</fullName>
    </submittedName>
</protein>
<dbReference type="SUPFAM" id="SSF47413">
    <property type="entry name" value="lambda repressor-like DNA-binding domains"/>
    <property type="match status" value="1"/>
</dbReference>
<dbReference type="PROSITE" id="PS50943">
    <property type="entry name" value="HTH_CROC1"/>
    <property type="match status" value="1"/>
</dbReference>
<dbReference type="CDD" id="cd00093">
    <property type="entry name" value="HTH_XRE"/>
    <property type="match status" value="1"/>
</dbReference>
<evidence type="ECO:0000313" key="3">
    <source>
        <dbReference type="Proteomes" id="UP001596422"/>
    </source>
</evidence>
<evidence type="ECO:0000259" key="1">
    <source>
        <dbReference type="PROSITE" id="PS50943"/>
    </source>
</evidence>
<name>A0ABW2A1D1_9GAMM</name>
<reference evidence="3" key="1">
    <citation type="journal article" date="2019" name="Int. J. Syst. Evol. Microbiol.">
        <title>The Global Catalogue of Microorganisms (GCM) 10K type strain sequencing project: providing services to taxonomists for standard genome sequencing and annotation.</title>
        <authorList>
            <consortium name="The Broad Institute Genomics Platform"/>
            <consortium name="The Broad Institute Genome Sequencing Center for Infectious Disease"/>
            <person name="Wu L."/>
            <person name="Ma J."/>
        </authorList>
    </citation>
    <scope>NUCLEOTIDE SEQUENCE [LARGE SCALE GENOMIC DNA]</scope>
    <source>
        <strain evidence="3">NBRC 111756</strain>
    </source>
</reference>
<dbReference type="InterPro" id="IPR001387">
    <property type="entry name" value="Cro/C1-type_HTH"/>
</dbReference>
<dbReference type="EMBL" id="JBHSWE010000001">
    <property type="protein sequence ID" value="MFC6671272.1"/>
    <property type="molecule type" value="Genomic_DNA"/>
</dbReference>
<accession>A0ABW2A1D1</accession>
<feature type="domain" description="HTH cro/C1-type" evidence="1">
    <location>
        <begin position="11"/>
        <end position="64"/>
    </location>
</feature>
<organism evidence="2 3">
    <name type="scientific">Marinobacterium aestuariivivens</name>
    <dbReference type="NCBI Taxonomy" id="1698799"/>
    <lineage>
        <taxon>Bacteria</taxon>
        <taxon>Pseudomonadati</taxon>
        <taxon>Pseudomonadota</taxon>
        <taxon>Gammaproteobacteria</taxon>
        <taxon>Oceanospirillales</taxon>
        <taxon>Oceanospirillaceae</taxon>
        <taxon>Marinobacterium</taxon>
    </lineage>
</organism>
<dbReference type="Gene3D" id="1.10.260.40">
    <property type="entry name" value="lambda repressor-like DNA-binding domains"/>
    <property type="match status" value="1"/>
</dbReference>
<keyword evidence="3" id="KW-1185">Reference proteome</keyword>